<dbReference type="Gene3D" id="3.30.530.20">
    <property type="match status" value="1"/>
</dbReference>
<sequence length="150" mass="17487">MKYTTEIYIDLPREDVIALFEDTTRLPDWQRGLQETKLLKGKSGEIGAKRKLKIKLEGQKISMFETITDKDLPNYWHGNYSGKGFTSSQKNYFEAVHAHQTYWKCESEFNFSGFMIVISKLLPTIFKKRSELVMKDFKAFAENGISQRNT</sequence>
<dbReference type="Proteomes" id="UP000599179">
    <property type="component" value="Unassembled WGS sequence"/>
</dbReference>
<evidence type="ECO:0000313" key="1">
    <source>
        <dbReference type="EMBL" id="GGE42507.1"/>
    </source>
</evidence>
<reference evidence="2" key="1">
    <citation type="journal article" date="2019" name="Int. J. Syst. Evol. Microbiol.">
        <title>The Global Catalogue of Microorganisms (GCM) 10K type strain sequencing project: providing services to taxonomists for standard genome sequencing and annotation.</title>
        <authorList>
            <consortium name="The Broad Institute Genomics Platform"/>
            <consortium name="The Broad Institute Genome Sequencing Center for Infectious Disease"/>
            <person name="Wu L."/>
            <person name="Ma J."/>
        </authorList>
    </citation>
    <scope>NUCLEOTIDE SEQUENCE [LARGE SCALE GENOMIC DNA]</scope>
    <source>
        <strain evidence="2">CGMCC 1.12931</strain>
    </source>
</reference>
<name>A0ABQ1SLA9_9FLAO</name>
<dbReference type="SUPFAM" id="SSF55961">
    <property type="entry name" value="Bet v1-like"/>
    <property type="match status" value="1"/>
</dbReference>
<keyword evidence="2" id="KW-1185">Reference proteome</keyword>
<evidence type="ECO:0000313" key="2">
    <source>
        <dbReference type="Proteomes" id="UP000599179"/>
    </source>
</evidence>
<evidence type="ECO:0008006" key="3">
    <source>
        <dbReference type="Google" id="ProtNLM"/>
    </source>
</evidence>
<dbReference type="EMBL" id="BMGM01000011">
    <property type="protein sequence ID" value="GGE42507.1"/>
    <property type="molecule type" value="Genomic_DNA"/>
</dbReference>
<organism evidence="1 2">
    <name type="scientific">Psychroflexus planctonicus</name>
    <dbReference type="NCBI Taxonomy" id="1526575"/>
    <lineage>
        <taxon>Bacteria</taxon>
        <taxon>Pseudomonadati</taxon>
        <taxon>Bacteroidota</taxon>
        <taxon>Flavobacteriia</taxon>
        <taxon>Flavobacteriales</taxon>
        <taxon>Flavobacteriaceae</taxon>
        <taxon>Psychroflexus</taxon>
    </lineage>
</organism>
<dbReference type="InterPro" id="IPR023393">
    <property type="entry name" value="START-like_dom_sf"/>
</dbReference>
<dbReference type="RefSeq" id="WP_188459297.1">
    <property type="nucleotide sequence ID" value="NZ_BMGM01000011.1"/>
</dbReference>
<accession>A0ABQ1SLA9</accession>
<protein>
    <recommendedName>
        <fullName evidence="3">SRPBCC family protein</fullName>
    </recommendedName>
</protein>
<gene>
    <name evidence="1" type="ORF">GCM10010832_23080</name>
</gene>
<proteinExistence type="predicted"/>
<comment type="caution">
    <text evidence="1">The sequence shown here is derived from an EMBL/GenBank/DDBJ whole genome shotgun (WGS) entry which is preliminary data.</text>
</comment>
<dbReference type="CDD" id="cd07812">
    <property type="entry name" value="SRPBCC"/>
    <property type="match status" value="1"/>
</dbReference>